<accession>A0ACC2BDY6</accession>
<comment type="caution">
    <text evidence="1">The sequence shown here is derived from an EMBL/GenBank/DDBJ whole genome shotgun (WGS) entry which is preliminary data.</text>
</comment>
<evidence type="ECO:0000313" key="2">
    <source>
        <dbReference type="Proteomes" id="UP001162992"/>
    </source>
</evidence>
<sequence>MEFEKEAEPWGKCSLATYYSQARFGGAAEQAPGGRLQPKNASWPISFNLSFLYYFIILIIVIIQEWLSFFGGIDVGTLVTTLQIRIQLYIYARGYQFLPN</sequence>
<keyword evidence="2" id="KW-1185">Reference proteome</keyword>
<reference evidence="2" key="1">
    <citation type="journal article" date="2024" name="Proc. Natl. Acad. Sci. U.S.A.">
        <title>Extraordinary preservation of gene collinearity over three hundred million years revealed in homosporous lycophytes.</title>
        <authorList>
            <person name="Li C."/>
            <person name="Wickell D."/>
            <person name="Kuo L.Y."/>
            <person name="Chen X."/>
            <person name="Nie B."/>
            <person name="Liao X."/>
            <person name="Peng D."/>
            <person name="Ji J."/>
            <person name="Jenkins J."/>
            <person name="Williams M."/>
            <person name="Shu S."/>
            <person name="Plott C."/>
            <person name="Barry K."/>
            <person name="Rajasekar S."/>
            <person name="Grimwood J."/>
            <person name="Han X."/>
            <person name="Sun S."/>
            <person name="Hou Z."/>
            <person name="He W."/>
            <person name="Dai G."/>
            <person name="Sun C."/>
            <person name="Schmutz J."/>
            <person name="Leebens-Mack J.H."/>
            <person name="Li F.W."/>
            <person name="Wang L."/>
        </authorList>
    </citation>
    <scope>NUCLEOTIDE SEQUENCE [LARGE SCALE GENOMIC DNA]</scope>
    <source>
        <strain evidence="2">cv. PW_Plant_1</strain>
    </source>
</reference>
<dbReference type="Proteomes" id="UP001162992">
    <property type="component" value="Chromosome 16"/>
</dbReference>
<name>A0ACC2BDY6_DIPCM</name>
<protein>
    <submittedName>
        <fullName evidence="1">Uncharacterized protein</fullName>
    </submittedName>
</protein>
<gene>
    <name evidence="1" type="ORF">O6H91_16G076600</name>
</gene>
<organism evidence="1 2">
    <name type="scientific">Diphasiastrum complanatum</name>
    <name type="common">Issler's clubmoss</name>
    <name type="synonym">Lycopodium complanatum</name>
    <dbReference type="NCBI Taxonomy" id="34168"/>
    <lineage>
        <taxon>Eukaryota</taxon>
        <taxon>Viridiplantae</taxon>
        <taxon>Streptophyta</taxon>
        <taxon>Embryophyta</taxon>
        <taxon>Tracheophyta</taxon>
        <taxon>Lycopodiopsida</taxon>
        <taxon>Lycopodiales</taxon>
        <taxon>Lycopodiaceae</taxon>
        <taxon>Lycopodioideae</taxon>
        <taxon>Diphasiastrum</taxon>
    </lineage>
</organism>
<dbReference type="EMBL" id="CM055107">
    <property type="protein sequence ID" value="KAJ7527935.1"/>
    <property type="molecule type" value="Genomic_DNA"/>
</dbReference>
<evidence type="ECO:0000313" key="1">
    <source>
        <dbReference type="EMBL" id="KAJ7527935.1"/>
    </source>
</evidence>
<proteinExistence type="predicted"/>